<feature type="domain" description="YheO-like" evidence="1">
    <location>
        <begin position="6"/>
        <end position="118"/>
    </location>
</feature>
<evidence type="ECO:0000313" key="4">
    <source>
        <dbReference type="Proteomes" id="UP001199296"/>
    </source>
</evidence>
<dbReference type="Pfam" id="PF08348">
    <property type="entry name" value="PAS_6"/>
    <property type="match status" value="1"/>
</dbReference>
<dbReference type="InterPro" id="IPR039446">
    <property type="entry name" value="DauR-like"/>
</dbReference>
<protein>
    <submittedName>
        <fullName evidence="3">PAS domain-containing protein</fullName>
    </submittedName>
</protein>
<dbReference type="EMBL" id="JAJFAT010000010">
    <property type="protein sequence ID" value="MCC3145304.1"/>
    <property type="molecule type" value="Genomic_DNA"/>
</dbReference>
<accession>A0AAW4X0H8</accession>
<evidence type="ECO:0000259" key="1">
    <source>
        <dbReference type="Pfam" id="PF08348"/>
    </source>
</evidence>
<dbReference type="InterPro" id="IPR013559">
    <property type="entry name" value="YheO"/>
</dbReference>
<feature type="domain" description="Transcriptional regulator DauR-like HTH" evidence="2">
    <location>
        <begin position="151"/>
        <end position="213"/>
    </location>
</feature>
<dbReference type="Pfam" id="PF13309">
    <property type="entry name" value="HTH_22"/>
    <property type="match status" value="1"/>
</dbReference>
<reference evidence="3 4" key="1">
    <citation type="submission" date="2021-10" db="EMBL/GenBank/DDBJ databases">
        <authorList>
            <person name="Grouzdev D.S."/>
            <person name="Pantiukh K.S."/>
            <person name="Krutkina M.S."/>
        </authorList>
    </citation>
    <scope>NUCLEOTIDE SEQUENCE [LARGE SCALE GENOMIC DNA]</scope>
    <source>
        <strain evidence="3 4">Z-7514</strain>
    </source>
</reference>
<evidence type="ECO:0000259" key="2">
    <source>
        <dbReference type="Pfam" id="PF13309"/>
    </source>
</evidence>
<gene>
    <name evidence="3" type="ORF">LJ207_08210</name>
</gene>
<keyword evidence="4" id="KW-1185">Reference proteome</keyword>
<evidence type="ECO:0000313" key="3">
    <source>
        <dbReference type="EMBL" id="MCC3145304.1"/>
    </source>
</evidence>
<dbReference type="AlphaFoldDB" id="A0AAW4X0H8"/>
<dbReference type="PANTHER" id="PTHR35568">
    <property type="entry name" value="TRANSCRIPTIONAL REGULATOR DAUR"/>
    <property type="match status" value="1"/>
</dbReference>
<dbReference type="PANTHER" id="PTHR35568:SF1">
    <property type="entry name" value="TRANSCRIPTIONAL REGULATOR DAUR"/>
    <property type="match status" value="1"/>
</dbReference>
<comment type="caution">
    <text evidence="3">The sequence shown here is derived from an EMBL/GenBank/DDBJ whole genome shotgun (WGS) entry which is preliminary data.</text>
</comment>
<dbReference type="RefSeq" id="WP_229345927.1">
    <property type="nucleotide sequence ID" value="NZ_JAJFAT010000010.1"/>
</dbReference>
<name>A0AAW4X0H8_9FIRM</name>
<sequence>MEKSFLSRYKLLVEFLAEVLGENCEIVLHDVNDYENSIVAIENGHISGRKVGDSLTDLALNVLKDQEKLENDYLTNYTGKTYNDKKLRSSTFFIKNEENEVTAMLCVNVDLSKFIEARDLLNSIIGVDDNINEAKQEEDLSENFTSSIEELIDSIIESSIGNASIPPKRMTADEKKAITNKLDEKGVFLLKNSVSKVANKLETSEATIYRYLNHK</sequence>
<organism evidence="3 4">
    <name type="scientific">Halanaerobium polyolivorans</name>
    <dbReference type="NCBI Taxonomy" id="2886943"/>
    <lineage>
        <taxon>Bacteria</taxon>
        <taxon>Bacillati</taxon>
        <taxon>Bacillota</taxon>
        <taxon>Clostridia</taxon>
        <taxon>Halanaerobiales</taxon>
        <taxon>Halanaerobiaceae</taxon>
        <taxon>Halanaerobium</taxon>
    </lineage>
</organism>
<proteinExistence type="predicted"/>
<dbReference type="InterPro" id="IPR039445">
    <property type="entry name" value="DauR-like_HTH"/>
</dbReference>
<dbReference type="Proteomes" id="UP001199296">
    <property type="component" value="Unassembled WGS sequence"/>
</dbReference>